<keyword evidence="7" id="KW-0406">Ion transport</keyword>
<evidence type="ECO:0000256" key="3">
    <source>
        <dbReference type="ARBA" id="ARBA00022448"/>
    </source>
</evidence>
<dbReference type="GO" id="GO:0015297">
    <property type="term" value="F:antiporter activity"/>
    <property type="evidence" value="ECO:0007669"/>
    <property type="project" value="UniProtKB-KW"/>
</dbReference>
<comment type="subcellular location">
    <subcellularLocation>
        <location evidence="1">Membrane</location>
        <topology evidence="1">Multi-pass membrane protein</topology>
    </subcellularLocation>
</comment>
<evidence type="ECO:0000313" key="11">
    <source>
        <dbReference type="EMBL" id="MBM9475295.1"/>
    </source>
</evidence>
<name>A0A938YCT6_9ACTN</name>
<evidence type="ECO:0000256" key="4">
    <source>
        <dbReference type="ARBA" id="ARBA00022449"/>
    </source>
</evidence>
<feature type="transmembrane region" description="Helical" evidence="9">
    <location>
        <begin position="12"/>
        <end position="29"/>
    </location>
</feature>
<evidence type="ECO:0000259" key="10">
    <source>
        <dbReference type="Pfam" id="PF00999"/>
    </source>
</evidence>
<evidence type="ECO:0000256" key="1">
    <source>
        <dbReference type="ARBA" id="ARBA00004141"/>
    </source>
</evidence>
<evidence type="ECO:0000256" key="6">
    <source>
        <dbReference type="ARBA" id="ARBA00022989"/>
    </source>
</evidence>
<feature type="domain" description="Cation/H+ exchanger transmembrane" evidence="10">
    <location>
        <begin position="10"/>
        <end position="271"/>
    </location>
</feature>
<feature type="transmembrane region" description="Helical" evidence="9">
    <location>
        <begin position="163"/>
        <end position="187"/>
    </location>
</feature>
<feature type="transmembrane region" description="Helical" evidence="9">
    <location>
        <begin position="113"/>
        <end position="128"/>
    </location>
</feature>
<feature type="transmembrane region" description="Helical" evidence="9">
    <location>
        <begin position="41"/>
        <end position="65"/>
    </location>
</feature>
<evidence type="ECO:0000256" key="7">
    <source>
        <dbReference type="ARBA" id="ARBA00023065"/>
    </source>
</evidence>
<organism evidence="11 12">
    <name type="scientific">Nakamurella flavida</name>
    <dbReference type="NCBI Taxonomy" id="363630"/>
    <lineage>
        <taxon>Bacteria</taxon>
        <taxon>Bacillati</taxon>
        <taxon>Actinomycetota</taxon>
        <taxon>Actinomycetes</taxon>
        <taxon>Nakamurellales</taxon>
        <taxon>Nakamurellaceae</taxon>
        <taxon>Nakamurella</taxon>
    </lineage>
</organism>
<keyword evidence="12" id="KW-1185">Reference proteome</keyword>
<keyword evidence="5 9" id="KW-0812">Transmembrane</keyword>
<dbReference type="Pfam" id="PF00999">
    <property type="entry name" value="Na_H_Exchanger"/>
    <property type="match status" value="1"/>
</dbReference>
<feature type="transmembrane region" description="Helical" evidence="9">
    <location>
        <begin position="253"/>
        <end position="276"/>
    </location>
</feature>
<feature type="transmembrane region" description="Helical" evidence="9">
    <location>
        <begin position="224"/>
        <end position="247"/>
    </location>
</feature>
<dbReference type="AlphaFoldDB" id="A0A938YCT6"/>
<protein>
    <submittedName>
        <fullName evidence="11">Cation:proton antiporter</fullName>
    </submittedName>
</protein>
<dbReference type="GO" id="GO:0016020">
    <property type="term" value="C:membrane"/>
    <property type="evidence" value="ECO:0007669"/>
    <property type="project" value="UniProtKB-SubCell"/>
</dbReference>
<evidence type="ECO:0000256" key="2">
    <source>
        <dbReference type="ARBA" id="ARBA00005551"/>
    </source>
</evidence>
<dbReference type="PANTHER" id="PTHR43562">
    <property type="entry name" value="NAPA-TYPE SODIUM/HYDROGEN ANTIPORTER"/>
    <property type="match status" value="1"/>
</dbReference>
<dbReference type="Proteomes" id="UP000663801">
    <property type="component" value="Unassembled WGS sequence"/>
</dbReference>
<evidence type="ECO:0000256" key="5">
    <source>
        <dbReference type="ARBA" id="ARBA00022692"/>
    </source>
</evidence>
<dbReference type="InterPro" id="IPR038770">
    <property type="entry name" value="Na+/solute_symporter_sf"/>
</dbReference>
<keyword evidence="3" id="KW-0813">Transport</keyword>
<evidence type="ECO:0000256" key="9">
    <source>
        <dbReference type="SAM" id="Phobius"/>
    </source>
</evidence>
<keyword evidence="8 9" id="KW-0472">Membrane</keyword>
<reference evidence="11" key="1">
    <citation type="submission" date="2021-01" db="EMBL/GenBank/DDBJ databases">
        <title>KCTC 19127 draft genome.</title>
        <authorList>
            <person name="An D."/>
        </authorList>
    </citation>
    <scope>NUCLEOTIDE SEQUENCE</scope>
    <source>
        <strain evidence="11">KCTC 19127</strain>
    </source>
</reference>
<evidence type="ECO:0000313" key="12">
    <source>
        <dbReference type="Proteomes" id="UP000663801"/>
    </source>
</evidence>
<proteinExistence type="inferred from homology"/>
<dbReference type="InterPro" id="IPR006153">
    <property type="entry name" value="Cation/H_exchanger_TM"/>
</dbReference>
<sequence>MGLLAATGFVRAFVPVAIALTTTALGTLLPIMRENGILGGVFGRTVFAAGAIGEILPILAISLFLGSEQTWWEALVIASIAALAYVLALVARVLARTRLATVVGENQHATSQLTLRITVVLLVGLLLVTQQFGIEAALGAFFAGMVLRWTTGANPELDEKLDAVGYGIFIPVFFVSSGMALDVVSIVENPLRLLVFLVLLVVVRGVPALLIYRRTLDLRERTALMLLTATALPLLVALAEIGVSSGIMLPENAAALVGAGVLSVAVFPLLATRLAARTPVA</sequence>
<comment type="caution">
    <text evidence="11">The sequence shown here is derived from an EMBL/GenBank/DDBJ whole genome shotgun (WGS) entry which is preliminary data.</text>
</comment>
<dbReference type="EMBL" id="JAERWL010000003">
    <property type="protein sequence ID" value="MBM9475295.1"/>
    <property type="molecule type" value="Genomic_DNA"/>
</dbReference>
<comment type="similarity">
    <text evidence="2">Belongs to the monovalent cation:proton antiporter 2 (CPA2) transporter (TC 2.A.37) family.</text>
</comment>
<keyword evidence="4" id="KW-0050">Antiport</keyword>
<dbReference type="GO" id="GO:1902600">
    <property type="term" value="P:proton transmembrane transport"/>
    <property type="evidence" value="ECO:0007669"/>
    <property type="project" value="InterPro"/>
</dbReference>
<dbReference type="PANTHER" id="PTHR43562:SF1">
    <property type="entry name" value="NA(+)_H(+) ANTIPORTER YJBQ-RELATED"/>
    <property type="match status" value="1"/>
</dbReference>
<dbReference type="Gene3D" id="1.20.1530.20">
    <property type="match status" value="1"/>
</dbReference>
<feature type="transmembrane region" description="Helical" evidence="9">
    <location>
        <begin position="193"/>
        <end position="212"/>
    </location>
</feature>
<evidence type="ECO:0000256" key="8">
    <source>
        <dbReference type="ARBA" id="ARBA00023136"/>
    </source>
</evidence>
<accession>A0A938YCT6</accession>
<keyword evidence="6 9" id="KW-1133">Transmembrane helix</keyword>
<feature type="transmembrane region" description="Helical" evidence="9">
    <location>
        <begin position="71"/>
        <end position="93"/>
    </location>
</feature>
<gene>
    <name evidence="11" type="ORF">JL107_02440</name>
</gene>